<gene>
    <name evidence="1" type="ORF">GBF38_007652</name>
</gene>
<organism evidence="1 2">
    <name type="scientific">Nibea albiflora</name>
    <name type="common">Yellow drum</name>
    <name type="synonym">Corvina albiflora</name>
    <dbReference type="NCBI Taxonomy" id="240163"/>
    <lineage>
        <taxon>Eukaryota</taxon>
        <taxon>Metazoa</taxon>
        <taxon>Chordata</taxon>
        <taxon>Craniata</taxon>
        <taxon>Vertebrata</taxon>
        <taxon>Euteleostomi</taxon>
        <taxon>Actinopterygii</taxon>
        <taxon>Neopterygii</taxon>
        <taxon>Teleostei</taxon>
        <taxon>Neoteleostei</taxon>
        <taxon>Acanthomorphata</taxon>
        <taxon>Eupercaria</taxon>
        <taxon>Sciaenidae</taxon>
        <taxon>Nibea</taxon>
    </lineage>
</organism>
<dbReference type="EMBL" id="CM024792">
    <property type="protein sequence ID" value="KAG8003242.1"/>
    <property type="molecule type" value="Genomic_DNA"/>
</dbReference>
<accession>A0ACB7EM88</accession>
<feature type="non-terminal residue" evidence="1">
    <location>
        <position position="212"/>
    </location>
</feature>
<evidence type="ECO:0000313" key="1">
    <source>
        <dbReference type="EMBL" id="KAG8003242.1"/>
    </source>
</evidence>
<evidence type="ECO:0000313" key="2">
    <source>
        <dbReference type="Proteomes" id="UP000805704"/>
    </source>
</evidence>
<name>A0ACB7EM88_NIBAL</name>
<protein>
    <submittedName>
        <fullName evidence="1">Uncharacterized protein</fullName>
    </submittedName>
</protein>
<sequence length="212" mass="23448">MLTVPTLTFCGLLLKPVYPVGEEWEHVEVVEFPDHLVMPNGGAHKSMKRSVAKLPGRHTDPIIKMSKRRSDESLGRENKRSRRNGSPCEGCSEIFSGLSPSSTSSSLSSVYTDVPEMPEESLSRSNSEAELEVWLSATSDFDAHTVTSTEAGVTTSNIRKREETEEPRKRSREIQSSLEGPSHQDTSDKPRKRSRKTQGPSDGSSHQDCCSD</sequence>
<comment type="caution">
    <text evidence="1">The sequence shown here is derived from an EMBL/GenBank/DDBJ whole genome shotgun (WGS) entry which is preliminary data.</text>
</comment>
<dbReference type="Proteomes" id="UP000805704">
    <property type="component" value="Chromosome 4"/>
</dbReference>
<reference evidence="1" key="1">
    <citation type="submission" date="2020-04" db="EMBL/GenBank/DDBJ databases">
        <title>A chromosome-scale assembly and high-density genetic map of the yellow drum (Nibea albiflora) genome.</title>
        <authorList>
            <person name="Xu D."/>
            <person name="Zhang W."/>
            <person name="Chen R."/>
            <person name="Tan P."/>
            <person name="Wang L."/>
            <person name="Song H."/>
            <person name="Tian L."/>
            <person name="Zhu Q."/>
            <person name="Wang B."/>
        </authorList>
    </citation>
    <scope>NUCLEOTIDE SEQUENCE</scope>
    <source>
        <strain evidence="1">ZJHYS-2018</strain>
    </source>
</reference>
<proteinExistence type="predicted"/>
<keyword evidence="2" id="KW-1185">Reference proteome</keyword>